<reference evidence="2" key="1">
    <citation type="journal article" date="2019" name="Int. J. Syst. Evol. Microbiol.">
        <title>The Global Catalogue of Microorganisms (GCM) 10K type strain sequencing project: providing services to taxonomists for standard genome sequencing and annotation.</title>
        <authorList>
            <consortium name="The Broad Institute Genomics Platform"/>
            <consortium name="The Broad Institute Genome Sequencing Center for Infectious Disease"/>
            <person name="Wu L."/>
            <person name="Ma J."/>
        </authorList>
    </citation>
    <scope>NUCLEOTIDE SEQUENCE [LARGE SCALE GENOMIC DNA]</scope>
    <source>
        <strain evidence="2">CCUG 58127</strain>
    </source>
</reference>
<dbReference type="Gene3D" id="3.40.50.150">
    <property type="entry name" value="Vaccinia Virus protein VP39"/>
    <property type="match status" value="1"/>
</dbReference>
<comment type="caution">
    <text evidence="1">The sequence shown here is derived from an EMBL/GenBank/DDBJ whole genome shotgun (WGS) entry which is preliminary data.</text>
</comment>
<evidence type="ECO:0000313" key="2">
    <source>
        <dbReference type="Proteomes" id="UP001596298"/>
    </source>
</evidence>
<evidence type="ECO:0000313" key="1">
    <source>
        <dbReference type="EMBL" id="MFC6707888.1"/>
    </source>
</evidence>
<dbReference type="Proteomes" id="UP001596298">
    <property type="component" value="Unassembled WGS sequence"/>
</dbReference>
<dbReference type="SUPFAM" id="SSF53335">
    <property type="entry name" value="S-adenosyl-L-methionine-dependent methyltransferases"/>
    <property type="match status" value="1"/>
</dbReference>
<protein>
    <recommendedName>
        <fullName evidence="3">Class I SAM-dependent methyltransferase</fullName>
    </recommendedName>
</protein>
<accession>A0ABW2AM96</accession>
<gene>
    <name evidence="1" type="ORF">ACFQDH_22290</name>
</gene>
<organism evidence="1 2">
    <name type="scientific">Flexivirga alba</name>
    <dbReference type="NCBI Taxonomy" id="702742"/>
    <lineage>
        <taxon>Bacteria</taxon>
        <taxon>Bacillati</taxon>
        <taxon>Actinomycetota</taxon>
        <taxon>Actinomycetes</taxon>
        <taxon>Micrococcales</taxon>
        <taxon>Dermacoccaceae</taxon>
        <taxon>Flexivirga</taxon>
    </lineage>
</organism>
<dbReference type="RefSeq" id="WP_382404551.1">
    <property type="nucleotide sequence ID" value="NZ_JBHSWH010000001.1"/>
</dbReference>
<proteinExistence type="predicted"/>
<dbReference type="InterPro" id="IPR029063">
    <property type="entry name" value="SAM-dependent_MTases_sf"/>
</dbReference>
<evidence type="ECO:0008006" key="3">
    <source>
        <dbReference type="Google" id="ProtNLM"/>
    </source>
</evidence>
<dbReference type="EMBL" id="JBHSWH010000001">
    <property type="protein sequence ID" value="MFC6707888.1"/>
    <property type="molecule type" value="Genomic_DNA"/>
</dbReference>
<sequence length="626" mass="68373">MLETGLQIDPPSGALLLGGDQLQWSDLERTEPSSATSYLVSRLITSRRPRTVLLLGPRAAQQLDAIPTPEVGVLVRGLPDARKLSSLARERDELRVFCGGFDRFPTDRTYDVVVCLDGPTTLATPDSPSASHADLLRLVETVLAPDGVAVLSIDNTLGLDELLRLELRAKFDDDAQWFRGAPDFAQRSPYRHEIPALLTAARLRVRRAYSAYTTSQAPVLLVGDGVAADSVDSPAVRRTLTALLQHLEATHHSRTPALADPYAVARKVVAAGLLPQVAPAWLLVTGHADQDDTEHGKLPDVILGDDVAAPEWAAVLTLDRTGDGWLRDAVGSQGEHPLAERRLRRDIDQLGAAGFGDDGDSLQERLRQAAARGDMHDLHDNVCRYADWLLDPGFFDPAKRFFATPDNLLVGPDGSLTLLDPSWSWSESLDPRLAVVRGLRVFARHLLRSGAEHRWRPDISPDDLTRTLAAMADLPVDQWVIDGIAVREAETNAVLQRLSPSDESHSYATNLAAGASQFTATPGPSRGYRESLAVTGRMSQELHERGEQVEWLESSLRDRDRRVAALERELTSVRGSLSYRAGRKVTAPGRGAGQAVVRAGRKGALSMLPPDFAPRAERALRKLLDR</sequence>
<name>A0ABW2AM96_9MICO</name>
<keyword evidence="2" id="KW-1185">Reference proteome</keyword>